<accession>A0A8J1TT19</accession>
<evidence type="ECO:0000256" key="3">
    <source>
        <dbReference type="ARBA" id="ARBA00022989"/>
    </source>
</evidence>
<comment type="caution">
    <text evidence="5">The sequence shown here is derived from an EMBL/GenBank/DDBJ whole genome shotgun (WGS) entry which is preliminary data.</text>
</comment>
<gene>
    <name evidence="5" type="ORF">OFUS_LOCUS15324</name>
</gene>
<dbReference type="InterPro" id="IPR017452">
    <property type="entry name" value="GPCR_Rhodpsn_7TM"/>
</dbReference>
<dbReference type="EMBL" id="CAIIXF020000007">
    <property type="protein sequence ID" value="CAH1790064.1"/>
    <property type="molecule type" value="Genomic_DNA"/>
</dbReference>
<dbReference type="Gene3D" id="1.20.1070.10">
    <property type="entry name" value="Rhodopsin 7-helix transmembrane proteins"/>
    <property type="match status" value="1"/>
</dbReference>
<evidence type="ECO:0000313" key="5">
    <source>
        <dbReference type="EMBL" id="CAH1790064.1"/>
    </source>
</evidence>
<comment type="subcellular location">
    <subcellularLocation>
        <location evidence="1">Membrane</location>
    </subcellularLocation>
</comment>
<keyword evidence="4" id="KW-0472">Membrane</keyword>
<dbReference type="PANTHER" id="PTHR46641">
    <property type="entry name" value="FMRFAMIDE RECEPTOR-RELATED"/>
    <property type="match status" value="1"/>
</dbReference>
<reference evidence="5" key="1">
    <citation type="submission" date="2022-03" db="EMBL/GenBank/DDBJ databases">
        <authorList>
            <person name="Martin C."/>
        </authorList>
    </citation>
    <scope>NUCLEOTIDE SEQUENCE</scope>
</reference>
<protein>
    <submittedName>
        <fullName evidence="5">Uncharacterized protein</fullName>
    </submittedName>
</protein>
<dbReference type="Pfam" id="PF00001">
    <property type="entry name" value="7tm_1"/>
    <property type="match status" value="1"/>
</dbReference>
<evidence type="ECO:0000256" key="1">
    <source>
        <dbReference type="ARBA" id="ARBA00004370"/>
    </source>
</evidence>
<dbReference type="GO" id="GO:0016020">
    <property type="term" value="C:membrane"/>
    <property type="evidence" value="ECO:0007669"/>
    <property type="project" value="UniProtKB-SubCell"/>
</dbReference>
<dbReference type="SUPFAM" id="SSF81321">
    <property type="entry name" value="Family A G protein-coupled receptor-like"/>
    <property type="match status" value="1"/>
</dbReference>
<sequence length="457" mass="53177">MRWKRTASLETEYMGRDVTPNDIKSIGDRRNKMKHILSLLLAVSPFVTIGQKTNESLVDADVTAFVTTSRDRIGASTEIDNQTQDMEFKLKQHETEIEPCRSKCNPIHGENTTLNGSIVSNESIPIGFTLSYQIMFTSKVFETRCYLVAVTFIGINCNIMNMVVWTRRDMFFAGFTPYLISLTVSDFMVMLTRFPCNIYDIVCYYWPEYHSMPQSWWLYYQHSLAFYYIFYTCSSWTLMIVAVIRCIVVLMPLRSKSLITTVRNRITICLVYVIAFAVFLPDFLWNNNSTVTYLRQGKPWLIIPLTKTEKIIYGVRVCLLTVVPWCISVCCVTRLSISLWYNWKLFKTLSCLDKITESNRIRNQNVVTVTLLANTLAFIILIIPGLVSDFMDLFSLDMSATFRYIHFLLHSINEPLIYTNSAVNFIFYSLSNAKFRMKVISLFKGMYQRWKFAYFGR</sequence>
<dbReference type="GO" id="GO:0004930">
    <property type="term" value="F:G protein-coupled receptor activity"/>
    <property type="evidence" value="ECO:0007669"/>
    <property type="project" value="InterPro"/>
</dbReference>
<dbReference type="PANTHER" id="PTHR46641:SF2">
    <property type="entry name" value="FMRFAMIDE RECEPTOR"/>
    <property type="match status" value="1"/>
</dbReference>
<dbReference type="Proteomes" id="UP000749559">
    <property type="component" value="Unassembled WGS sequence"/>
</dbReference>
<dbReference type="InterPro" id="IPR000276">
    <property type="entry name" value="GPCR_Rhodpsn"/>
</dbReference>
<dbReference type="InterPro" id="IPR052954">
    <property type="entry name" value="GPCR-Ligand_Int"/>
</dbReference>
<dbReference type="PRINTS" id="PR00237">
    <property type="entry name" value="GPCRRHODOPSN"/>
</dbReference>
<name>A0A8J1TT19_OWEFU</name>
<dbReference type="CDD" id="cd14978">
    <property type="entry name" value="7tmA_FMRFamide_R-like"/>
    <property type="match status" value="1"/>
</dbReference>
<keyword evidence="3" id="KW-1133">Transmembrane helix</keyword>
<keyword evidence="6" id="KW-1185">Reference proteome</keyword>
<keyword evidence="2" id="KW-0812">Transmembrane</keyword>
<proteinExistence type="predicted"/>
<organism evidence="5 6">
    <name type="scientific">Owenia fusiformis</name>
    <name type="common">Polychaete worm</name>
    <dbReference type="NCBI Taxonomy" id="6347"/>
    <lineage>
        <taxon>Eukaryota</taxon>
        <taxon>Metazoa</taxon>
        <taxon>Spiralia</taxon>
        <taxon>Lophotrochozoa</taxon>
        <taxon>Annelida</taxon>
        <taxon>Polychaeta</taxon>
        <taxon>Sedentaria</taxon>
        <taxon>Canalipalpata</taxon>
        <taxon>Sabellida</taxon>
        <taxon>Oweniida</taxon>
        <taxon>Oweniidae</taxon>
        <taxon>Owenia</taxon>
    </lineage>
</organism>
<evidence type="ECO:0000256" key="4">
    <source>
        <dbReference type="ARBA" id="ARBA00023136"/>
    </source>
</evidence>
<dbReference type="PROSITE" id="PS50262">
    <property type="entry name" value="G_PROTEIN_RECEP_F1_2"/>
    <property type="match status" value="1"/>
</dbReference>
<evidence type="ECO:0000256" key="2">
    <source>
        <dbReference type="ARBA" id="ARBA00022692"/>
    </source>
</evidence>
<dbReference type="AlphaFoldDB" id="A0A8J1TT19"/>
<evidence type="ECO:0000313" key="6">
    <source>
        <dbReference type="Proteomes" id="UP000749559"/>
    </source>
</evidence>